<comment type="caution">
    <text evidence="7">The sequence shown here is derived from an EMBL/GenBank/DDBJ whole genome shotgun (WGS) entry which is preliminary data.</text>
</comment>
<evidence type="ECO:0000256" key="2">
    <source>
        <dbReference type="ARBA" id="ARBA00023277"/>
    </source>
</evidence>
<dbReference type="EMBL" id="VWSF01000004">
    <property type="protein sequence ID" value="KAA5547804.1"/>
    <property type="molecule type" value="Genomic_DNA"/>
</dbReference>
<keyword evidence="7" id="KW-0858">Xylan degradation</keyword>
<evidence type="ECO:0000256" key="1">
    <source>
        <dbReference type="ARBA" id="ARBA00022801"/>
    </source>
</evidence>
<dbReference type="Gene3D" id="3.20.20.80">
    <property type="entry name" value="Glycosidases"/>
    <property type="match status" value="1"/>
</dbReference>
<evidence type="ECO:0000256" key="4">
    <source>
        <dbReference type="ARBA" id="ARBA00023326"/>
    </source>
</evidence>
<gene>
    <name evidence="7" type="ORF">F0145_07610</name>
</gene>
<dbReference type="SUPFAM" id="SSF51445">
    <property type="entry name" value="(Trans)glycosidases"/>
    <property type="match status" value="1"/>
</dbReference>
<organism evidence="7 8">
    <name type="scientific">Adhaeribacter rhizoryzae</name>
    <dbReference type="NCBI Taxonomy" id="2607907"/>
    <lineage>
        <taxon>Bacteria</taxon>
        <taxon>Pseudomonadati</taxon>
        <taxon>Bacteroidota</taxon>
        <taxon>Cytophagia</taxon>
        <taxon>Cytophagales</taxon>
        <taxon>Hymenobacteraceae</taxon>
        <taxon>Adhaeribacter</taxon>
    </lineage>
</organism>
<dbReference type="Pfam" id="PF00331">
    <property type="entry name" value="Glyco_hydro_10"/>
    <property type="match status" value="1"/>
</dbReference>
<dbReference type="Proteomes" id="UP000323426">
    <property type="component" value="Unassembled WGS sequence"/>
</dbReference>
<keyword evidence="1 5" id="KW-0378">Hydrolase</keyword>
<keyword evidence="2 5" id="KW-0119">Carbohydrate metabolism</keyword>
<keyword evidence="8" id="KW-1185">Reference proteome</keyword>
<evidence type="ECO:0000313" key="8">
    <source>
        <dbReference type="Proteomes" id="UP000323426"/>
    </source>
</evidence>
<dbReference type="PROSITE" id="PS51760">
    <property type="entry name" value="GH10_2"/>
    <property type="match status" value="1"/>
</dbReference>
<proteinExistence type="inferred from homology"/>
<reference evidence="7 8" key="1">
    <citation type="submission" date="2019-09" db="EMBL/GenBank/DDBJ databases">
        <title>Genome sequence and assembly of Adhaeribacter sp.</title>
        <authorList>
            <person name="Chhetri G."/>
        </authorList>
    </citation>
    <scope>NUCLEOTIDE SEQUENCE [LARGE SCALE GENOMIC DNA]</scope>
    <source>
        <strain evidence="7 8">DK36</strain>
    </source>
</reference>
<dbReference type="SMART" id="SM00633">
    <property type="entry name" value="Glyco_10"/>
    <property type="match status" value="1"/>
</dbReference>
<name>A0A5M6DJT2_9BACT</name>
<dbReference type="AlphaFoldDB" id="A0A5M6DJT2"/>
<keyword evidence="4 5" id="KW-0624">Polysaccharide degradation</keyword>
<evidence type="ECO:0000256" key="5">
    <source>
        <dbReference type="RuleBase" id="RU361174"/>
    </source>
</evidence>
<dbReference type="InterPro" id="IPR001000">
    <property type="entry name" value="GH10_dom"/>
</dbReference>
<dbReference type="GO" id="GO:0031176">
    <property type="term" value="F:endo-1,4-beta-xylanase activity"/>
    <property type="evidence" value="ECO:0007669"/>
    <property type="project" value="UniProtKB-EC"/>
</dbReference>
<evidence type="ECO:0000256" key="3">
    <source>
        <dbReference type="ARBA" id="ARBA00023295"/>
    </source>
</evidence>
<keyword evidence="3 5" id="KW-0326">Glycosidase</keyword>
<dbReference type="RefSeq" id="WP_150087722.1">
    <property type="nucleotide sequence ID" value="NZ_VWSF01000004.1"/>
</dbReference>
<protein>
    <recommendedName>
        <fullName evidence="5">Beta-xylanase</fullName>
        <ecNumber evidence="5">3.2.1.8</ecNumber>
    </recommendedName>
</protein>
<dbReference type="GO" id="GO:0045493">
    <property type="term" value="P:xylan catabolic process"/>
    <property type="evidence" value="ECO:0007669"/>
    <property type="project" value="UniProtKB-KW"/>
</dbReference>
<comment type="similarity">
    <text evidence="5">Belongs to the glycosyl hydrolase 10 (cellulase F) family.</text>
</comment>
<dbReference type="EC" id="3.2.1.8" evidence="5"/>
<dbReference type="InterPro" id="IPR044846">
    <property type="entry name" value="GH10"/>
</dbReference>
<evidence type="ECO:0000259" key="6">
    <source>
        <dbReference type="PROSITE" id="PS51760"/>
    </source>
</evidence>
<dbReference type="PANTHER" id="PTHR31490:SF90">
    <property type="entry name" value="ENDO-1,4-BETA-XYLANASE A"/>
    <property type="match status" value="1"/>
</dbReference>
<evidence type="ECO:0000313" key="7">
    <source>
        <dbReference type="EMBL" id="KAA5547804.1"/>
    </source>
</evidence>
<comment type="catalytic activity">
    <reaction evidence="5">
        <text>Endohydrolysis of (1-&gt;4)-beta-D-xylosidic linkages in xylans.</text>
        <dbReference type="EC" id="3.2.1.8"/>
    </reaction>
</comment>
<dbReference type="PRINTS" id="PR00134">
    <property type="entry name" value="GLHYDRLASE10"/>
</dbReference>
<dbReference type="PROSITE" id="PS51257">
    <property type="entry name" value="PROKAR_LIPOPROTEIN"/>
    <property type="match status" value="1"/>
</dbReference>
<dbReference type="PANTHER" id="PTHR31490">
    <property type="entry name" value="GLYCOSYL HYDROLASE"/>
    <property type="match status" value="1"/>
</dbReference>
<feature type="domain" description="GH10" evidence="6">
    <location>
        <begin position="29"/>
        <end position="376"/>
    </location>
</feature>
<dbReference type="InterPro" id="IPR017853">
    <property type="entry name" value="GH"/>
</dbReference>
<sequence>MNKEKGLIYKSFIFCLVVFSLGCKVAKNDSRELTLKEAFKDKFFIGTALNTGQITGSDTATIRVIKAHFNSIVAENIMKSGLIQPQQGNFRFDLADQFVAFGEQNKMHIHGHTLIWHSQAPRWFFTDEQGKNVSPEVLTQRMKDHISTVVGRYKGRVHSWDVVNEAIQDDGSWRKSKFYEILGEDFVKLAFQFAREADPKAVLYYNDYNMETPKKREGVVAMVKNLQKQGVQVDGIGMQGHVSLKHPTIEEFEKSILAYSDLKVKVSITEMDVNVLPTTWGNVGAEVSASFEYQQKINPYTNGLPDSVATAFNERYLSLFKLFTKHQDKIERVTVWGVNDKQSWLNGWPVRGRTNYPLLFDRNNQPKPVVKSIIQIARQQ</sequence>
<accession>A0A5M6DJT2</accession>